<dbReference type="Proteomes" id="UP001431656">
    <property type="component" value="Chromosome"/>
</dbReference>
<dbReference type="AlphaFoldDB" id="A0AAN0KH10"/>
<sequence length="124" mass="13485">MRRDISGTALMSNVADSYAKADDANRRLCNQALFKAIYVDEDNDARPLRPRAHERGHRPKSDLATGAVSVAIVTATSRRSVASRFWPSSSSSDGQRTCAERSALGESVSCISGAGPFRRRTVTR</sequence>
<reference evidence="1" key="1">
    <citation type="journal article" date="2024" name="Int. J. Syst. Evol. Microbiol.">
        <title>Brooklawnia propionicigenes sp. nov., a facultatively anaerobic, propionate-producing bacterium isolated from a methanogenic reactor treating waste from cattle farms.</title>
        <authorList>
            <person name="Akita Y."/>
            <person name="Ueki A."/>
            <person name="Tonouchi A."/>
            <person name="Sugawara Y."/>
            <person name="Honma S."/>
            <person name="Kaku N."/>
            <person name="Ueki K."/>
        </authorList>
    </citation>
    <scope>NUCLEOTIDE SEQUENCE</scope>
    <source>
        <strain evidence="1">SH051</strain>
    </source>
</reference>
<name>A0AAN0KH10_9ACTN</name>
<accession>A0AAN0KH10</accession>
<protein>
    <submittedName>
        <fullName evidence="1">Uncharacterized protein</fullName>
    </submittedName>
</protein>
<organism evidence="1 2">
    <name type="scientific">Brooklawnia propionicigenes</name>
    <dbReference type="NCBI Taxonomy" id="3041175"/>
    <lineage>
        <taxon>Bacteria</taxon>
        <taxon>Bacillati</taxon>
        <taxon>Actinomycetota</taxon>
        <taxon>Actinomycetes</taxon>
        <taxon>Propionibacteriales</taxon>
        <taxon>Propionibacteriaceae</taxon>
        <taxon>Brooklawnia</taxon>
    </lineage>
</organism>
<dbReference type="KEGG" id="broo:brsh051_07510"/>
<evidence type="ECO:0000313" key="2">
    <source>
        <dbReference type="Proteomes" id="UP001431656"/>
    </source>
</evidence>
<proteinExistence type="predicted"/>
<keyword evidence="2" id="KW-1185">Reference proteome</keyword>
<gene>
    <name evidence="1" type="ORF">brsh051_07510</name>
</gene>
<evidence type="ECO:0000313" key="1">
    <source>
        <dbReference type="EMBL" id="BEH01470.1"/>
    </source>
</evidence>
<dbReference type="EMBL" id="AP028056">
    <property type="protein sequence ID" value="BEH01470.1"/>
    <property type="molecule type" value="Genomic_DNA"/>
</dbReference>